<feature type="compositionally biased region" description="Basic and acidic residues" evidence="1">
    <location>
        <begin position="409"/>
        <end position="419"/>
    </location>
</feature>
<feature type="compositionally biased region" description="Basic residues" evidence="1">
    <location>
        <begin position="342"/>
        <end position="351"/>
    </location>
</feature>
<name>A0A2B7Z2S1_9EURO</name>
<comment type="caution">
    <text evidence="2">The sequence shown here is derived from an EMBL/GenBank/DDBJ whole genome shotgun (WGS) entry which is preliminary data.</text>
</comment>
<gene>
    <name evidence="2" type="ORF">GX50_06563</name>
</gene>
<accession>A0A2B7Z2S1</accession>
<evidence type="ECO:0000313" key="2">
    <source>
        <dbReference type="EMBL" id="PGH30654.1"/>
    </source>
</evidence>
<evidence type="ECO:0000313" key="3">
    <source>
        <dbReference type="Proteomes" id="UP000226031"/>
    </source>
</evidence>
<feature type="compositionally biased region" description="Acidic residues" evidence="1">
    <location>
        <begin position="249"/>
        <end position="260"/>
    </location>
</feature>
<feature type="region of interest" description="Disordered" evidence="1">
    <location>
        <begin position="44"/>
        <end position="365"/>
    </location>
</feature>
<keyword evidence="3" id="KW-1185">Reference proteome</keyword>
<feature type="compositionally biased region" description="Polar residues" evidence="1">
    <location>
        <begin position="266"/>
        <end position="280"/>
    </location>
</feature>
<feature type="region of interest" description="Disordered" evidence="1">
    <location>
        <begin position="1"/>
        <end position="30"/>
    </location>
</feature>
<dbReference type="STRING" id="73230.A0A2B7Z2S1"/>
<feature type="compositionally biased region" description="Polar residues" evidence="1">
    <location>
        <begin position="92"/>
        <end position="104"/>
    </location>
</feature>
<feature type="compositionally biased region" description="Basic and acidic residues" evidence="1">
    <location>
        <begin position="57"/>
        <end position="67"/>
    </location>
</feature>
<protein>
    <submittedName>
        <fullName evidence="2">Uncharacterized protein</fullName>
    </submittedName>
</protein>
<evidence type="ECO:0000256" key="1">
    <source>
        <dbReference type="SAM" id="MobiDB-lite"/>
    </source>
</evidence>
<feature type="compositionally biased region" description="Basic residues" evidence="1">
    <location>
        <begin position="1"/>
        <end position="14"/>
    </location>
</feature>
<feature type="compositionally biased region" description="Polar residues" evidence="1">
    <location>
        <begin position="198"/>
        <end position="218"/>
    </location>
</feature>
<dbReference type="AlphaFoldDB" id="A0A2B7Z2S1"/>
<dbReference type="VEuPathDB" id="FungiDB:EMCG_04869"/>
<sequence length="526" mass="57463">MPRPPARRGSRPKGAKIPETAAARDSRQPYENNFAVVVLQKSNQAQGPEAYNGFTEKISREGHRENSHGAAHIQRGEPVANEEGDLEVAKHQAQTPASKHQNGASKLPAPIDAMSSATGKAFLSNLPNRGDSSSRVQKIGTPAFESSMLSNFRRRPRQPSILQMMQGDPSSELDADDDDLLGSFDPDDESTPLKFSSRKSIPQHSVSTPSSTPRNLLSASLKKRKLHTEAQVQVSRSPDPYELAIATDESADSSASEDDLLPTPKGAQSTEPPEVLSQTMMPPESSPVSSVEKRGLDAAHYERSENAKSPLRTRKASGKQPPTVYKPQVSTATLRENLLPQRRLRNIHRGANHGNKLTSDDIESEHLPRDYSGTFAADQDELSYSASRVSKRRKNAAGAGARKGTGNKKRADTAGDIQDRRRKPAIKSANIQPSTISQVAHSKKGDEITYSSRKRHAEIADKENQLIHTASSPPLESEVPISPPASERVFLSEELMQQARKFAEISQWPLAFEDATVTSCQSSPFR</sequence>
<feature type="compositionally biased region" description="Acidic residues" evidence="1">
    <location>
        <begin position="171"/>
        <end position="190"/>
    </location>
</feature>
<feature type="region of interest" description="Disordered" evidence="1">
    <location>
        <begin position="384"/>
        <end position="421"/>
    </location>
</feature>
<reference evidence="2 3" key="1">
    <citation type="submission" date="2017-10" db="EMBL/GenBank/DDBJ databases">
        <title>Comparative genomics in systemic dimorphic fungi from Ajellomycetaceae.</title>
        <authorList>
            <person name="Munoz J.F."/>
            <person name="Mcewen J.G."/>
            <person name="Clay O.K."/>
            <person name="Cuomo C.A."/>
        </authorList>
    </citation>
    <scope>NUCLEOTIDE SEQUENCE [LARGE SCALE GENOMIC DNA]</scope>
    <source>
        <strain evidence="2 3">UAMH4076</strain>
    </source>
</reference>
<organism evidence="2 3">
    <name type="scientific">[Emmonsia] crescens</name>
    <dbReference type="NCBI Taxonomy" id="73230"/>
    <lineage>
        <taxon>Eukaryota</taxon>
        <taxon>Fungi</taxon>
        <taxon>Dikarya</taxon>
        <taxon>Ascomycota</taxon>
        <taxon>Pezizomycotina</taxon>
        <taxon>Eurotiomycetes</taxon>
        <taxon>Eurotiomycetidae</taxon>
        <taxon>Onygenales</taxon>
        <taxon>Ajellomycetaceae</taxon>
        <taxon>Emergomyces</taxon>
    </lineage>
</organism>
<dbReference type="EMBL" id="PDND01000161">
    <property type="protein sequence ID" value="PGH30654.1"/>
    <property type="molecule type" value="Genomic_DNA"/>
</dbReference>
<proteinExistence type="predicted"/>
<feature type="compositionally biased region" description="Basic and acidic residues" evidence="1">
    <location>
        <begin position="291"/>
        <end position="306"/>
    </location>
</feature>
<feature type="compositionally biased region" description="Polar residues" evidence="1">
    <location>
        <begin position="125"/>
        <end position="136"/>
    </location>
</feature>
<dbReference type="Proteomes" id="UP000226031">
    <property type="component" value="Unassembled WGS sequence"/>
</dbReference>